<evidence type="ECO:0000259" key="2">
    <source>
        <dbReference type="Pfam" id="PF07992"/>
    </source>
</evidence>
<organism evidence="3 4">
    <name type="scientific">Rhizobium lusitanum</name>
    <dbReference type="NCBI Taxonomy" id="293958"/>
    <lineage>
        <taxon>Bacteria</taxon>
        <taxon>Pseudomonadati</taxon>
        <taxon>Pseudomonadota</taxon>
        <taxon>Alphaproteobacteria</taxon>
        <taxon>Hyphomicrobiales</taxon>
        <taxon>Rhizobiaceae</taxon>
        <taxon>Rhizobium/Agrobacterium group</taxon>
        <taxon>Rhizobium</taxon>
    </lineage>
</organism>
<reference evidence="3 4" key="1">
    <citation type="submission" date="2019-12" db="EMBL/GenBank/DDBJ databases">
        <title>Rhizobium genotypes associated with high levels of biological nitrogen fixation by grain legumes in a temperate-maritime cropping system.</title>
        <authorList>
            <person name="Maluk M."/>
            <person name="Francesc Ferrando Molina F."/>
            <person name="Lopez Del Egido L."/>
            <person name="Lafos M."/>
            <person name="Langarica-Fuentes A."/>
            <person name="Gebre Yohannes G."/>
            <person name="Young M.W."/>
            <person name="Martin P."/>
            <person name="Gantlett R."/>
            <person name="Kenicer G."/>
            <person name="Hawes C."/>
            <person name="Begg G.S."/>
            <person name="Quilliam R.S."/>
            <person name="Squire G.R."/>
            <person name="Poole P.S."/>
            <person name="Young P.W."/>
            <person name="Iannetta P.M."/>
            <person name="James E.K."/>
        </authorList>
    </citation>
    <scope>NUCLEOTIDE SEQUENCE [LARGE SCALE GENOMIC DNA]</scope>
    <source>
        <strain evidence="3 4">JHI1118</strain>
    </source>
</reference>
<feature type="domain" description="FAD/NAD(P)-binding" evidence="2">
    <location>
        <begin position="15"/>
        <end position="312"/>
    </location>
</feature>
<sequence>MSQISNLPGVSTSVDVLIVGAGPAGLAAAVALRQAGVQNVVIVERQPEAGGMPRHCGHSPFGMREFHRILTGAQYVRRLVAAAEQGGARLLLKHTVVSIEAGPSALIASPDGLLEVRPRAILLATGVREAARSAMLVSGSRPPGIMNTAALQDMIYIRGMRPFRRPVIIGSELVAMSAILTCFKAGAKPVAIVEAGPRALARRPFGWLPAITRIPFYRDTEIAGIDGTDKVIAVHLRNRLTQDTHRLECDGVLFTGRFTPEAAVARIGGIAIDDGSQGPEIDNRGRTQLPGIYAAGNLLRGVETAGHCWSEGRRVANVIARDLKRLPPLSLTRIEAGRGVKYAVPQSIAFAGDNAAFSHIEVRLSDWIRGNLTVEQAGRTVWQRRLDSGPERRIRIPLDELPRTGADPLVISAQ</sequence>
<dbReference type="Pfam" id="PF07992">
    <property type="entry name" value="Pyr_redox_2"/>
    <property type="match status" value="1"/>
</dbReference>
<evidence type="ECO:0000313" key="3">
    <source>
        <dbReference type="EMBL" id="NEI74185.1"/>
    </source>
</evidence>
<dbReference type="InterPro" id="IPR023753">
    <property type="entry name" value="FAD/NAD-binding_dom"/>
</dbReference>
<dbReference type="RefSeq" id="WP_163993199.1">
    <property type="nucleotide sequence ID" value="NZ_WUEY01000026.1"/>
</dbReference>
<dbReference type="PANTHER" id="PTHR42949:SF3">
    <property type="entry name" value="ANAEROBIC GLYCEROL-3-PHOSPHATE DEHYDROGENASE SUBUNIT B"/>
    <property type="match status" value="1"/>
</dbReference>
<evidence type="ECO:0000313" key="4">
    <source>
        <dbReference type="Proteomes" id="UP000483035"/>
    </source>
</evidence>
<gene>
    <name evidence="3" type="ORF">GR212_32005</name>
</gene>
<dbReference type="Gene3D" id="3.50.50.60">
    <property type="entry name" value="FAD/NAD(P)-binding domain"/>
    <property type="match status" value="2"/>
</dbReference>
<accession>A0A6L9UDZ2</accession>
<dbReference type="SUPFAM" id="SSF51905">
    <property type="entry name" value="FAD/NAD(P)-binding domain"/>
    <property type="match status" value="1"/>
</dbReference>
<dbReference type="PRINTS" id="PR00368">
    <property type="entry name" value="FADPNR"/>
</dbReference>
<dbReference type="Proteomes" id="UP000483035">
    <property type="component" value="Unassembled WGS sequence"/>
</dbReference>
<name>A0A6L9UDZ2_9HYPH</name>
<dbReference type="GO" id="GO:0016491">
    <property type="term" value="F:oxidoreductase activity"/>
    <property type="evidence" value="ECO:0007669"/>
    <property type="project" value="UniProtKB-KW"/>
</dbReference>
<dbReference type="InterPro" id="IPR051691">
    <property type="entry name" value="Metab_Enz_Cyan_OpOx_G3PDH"/>
</dbReference>
<evidence type="ECO:0000256" key="1">
    <source>
        <dbReference type="ARBA" id="ARBA00023002"/>
    </source>
</evidence>
<dbReference type="InterPro" id="IPR036188">
    <property type="entry name" value="FAD/NAD-bd_sf"/>
</dbReference>
<proteinExistence type="predicted"/>
<dbReference type="PANTHER" id="PTHR42949">
    <property type="entry name" value="ANAEROBIC GLYCEROL-3-PHOSPHATE DEHYDROGENASE SUBUNIT B"/>
    <property type="match status" value="1"/>
</dbReference>
<dbReference type="AlphaFoldDB" id="A0A6L9UDZ2"/>
<dbReference type="EMBL" id="WUEY01000026">
    <property type="protein sequence ID" value="NEI74185.1"/>
    <property type="molecule type" value="Genomic_DNA"/>
</dbReference>
<comment type="caution">
    <text evidence="3">The sequence shown here is derived from an EMBL/GenBank/DDBJ whole genome shotgun (WGS) entry which is preliminary data.</text>
</comment>
<protein>
    <submittedName>
        <fullName evidence="3">FAD-binding protein</fullName>
    </submittedName>
</protein>
<keyword evidence="1" id="KW-0560">Oxidoreductase</keyword>
<dbReference type="PRINTS" id="PR00411">
    <property type="entry name" value="PNDRDTASEI"/>
</dbReference>